<keyword evidence="10" id="KW-1185">Reference proteome</keyword>
<dbReference type="InterPro" id="IPR050953">
    <property type="entry name" value="N4_N6_ade-DNA_methylase"/>
</dbReference>
<dbReference type="InterPro" id="IPR002052">
    <property type="entry name" value="DNA_methylase_N6_adenine_CS"/>
</dbReference>
<evidence type="ECO:0000256" key="4">
    <source>
        <dbReference type="ARBA" id="ARBA00022691"/>
    </source>
</evidence>
<dbReference type="InterPro" id="IPR029063">
    <property type="entry name" value="SAM-dependent_MTases_sf"/>
</dbReference>
<organism evidence="9 10">
    <name type="scientific">Propionibacterium cyclohexanicum</name>
    <dbReference type="NCBI Taxonomy" id="64702"/>
    <lineage>
        <taxon>Bacteria</taxon>
        <taxon>Bacillati</taxon>
        <taxon>Actinomycetota</taxon>
        <taxon>Actinomycetes</taxon>
        <taxon>Propionibacteriales</taxon>
        <taxon>Propionibacteriaceae</taxon>
        <taxon>Propionibacterium</taxon>
    </lineage>
</organism>
<feature type="domain" description="Type II methyltransferase M.TaqI-like" evidence="8">
    <location>
        <begin position="104"/>
        <end position="302"/>
    </location>
</feature>
<dbReference type="PRINTS" id="PR00507">
    <property type="entry name" value="N12N6MTFRASE"/>
</dbReference>
<dbReference type="STRING" id="64702.SAMN05443377_11531"/>
<dbReference type="GO" id="GO:0032259">
    <property type="term" value="P:methylation"/>
    <property type="evidence" value="ECO:0007669"/>
    <property type="project" value="UniProtKB-KW"/>
</dbReference>
<dbReference type="GO" id="GO:0009307">
    <property type="term" value="P:DNA restriction-modification system"/>
    <property type="evidence" value="ECO:0007669"/>
    <property type="project" value="UniProtKB-KW"/>
</dbReference>
<sequence length="555" mass="62874">MSITQAPFALRGHNPDVLTCIANLSNDEVFTPPELANAMLDLLAQRWADAHDGADIWSDPNVTFLDPFTKSGVFLREITRRLTDGLSRVFPDRTKRVDHILTRQVYGIGITQLTALLARRSVYCSKYANGPHSIARSFDSEDGNIWFQRTEHTWTGGTREYRADPYTGDEKVVYTRRKCRYCGAGEDDYGRGDELETHAYAFIHTDDIKARIRELFGDTMQFDVIIGNPPYQLSDGGYGTSAAPIYQHFVEKALGLDPRFAVFVTPSRWMAGGKGLDEYRKTMLADHRMHDIVDYPKLYEAFPGVKIRGGVSYFLWDRDYDGPCTIQTMWDGQPVGEPVARYLDAYDVLVRWNAAVPILDKVRAKHEPTLDARVSSRKPFGLATNFKGKKTSARMSEPVRLFANQRTEWTERSALPINESWVDDWKVLMTAVQGTSAAVETKFLSKPIIAGPGTACTETYLIAGKFDTELAAKRYAMYLSSRFARFLVSLRKSTQHATRDVYAFVPDIPLDRDWTDQMLYQRYGLTDGEIEFIESQVAPHDSTLFDDIEADDADE</sequence>
<keyword evidence="4" id="KW-0949">S-adenosyl-L-methionine</keyword>
<dbReference type="GO" id="GO:0003677">
    <property type="term" value="F:DNA binding"/>
    <property type="evidence" value="ECO:0007669"/>
    <property type="project" value="UniProtKB-KW"/>
</dbReference>
<evidence type="ECO:0000256" key="2">
    <source>
        <dbReference type="ARBA" id="ARBA00022603"/>
    </source>
</evidence>
<evidence type="ECO:0000256" key="7">
    <source>
        <dbReference type="ARBA" id="ARBA00047942"/>
    </source>
</evidence>
<dbReference type="InterPro" id="IPR011639">
    <property type="entry name" value="MethylTrfase_TaqI-like_dom"/>
</dbReference>
<dbReference type="PANTHER" id="PTHR33841:SF6">
    <property type="entry name" value="TYPE II METHYLTRANSFERASE M.HINDII"/>
    <property type="match status" value="1"/>
</dbReference>
<protein>
    <recommendedName>
        <fullName evidence="1">site-specific DNA-methyltransferase (adenine-specific)</fullName>
        <ecNumber evidence="1">2.1.1.72</ecNumber>
    </recommendedName>
</protein>
<keyword evidence="2 9" id="KW-0489">Methyltransferase</keyword>
<evidence type="ECO:0000259" key="8">
    <source>
        <dbReference type="Pfam" id="PF07669"/>
    </source>
</evidence>
<evidence type="ECO:0000256" key="6">
    <source>
        <dbReference type="ARBA" id="ARBA00023125"/>
    </source>
</evidence>
<evidence type="ECO:0000313" key="10">
    <source>
        <dbReference type="Proteomes" id="UP000198815"/>
    </source>
</evidence>
<evidence type="ECO:0000256" key="1">
    <source>
        <dbReference type="ARBA" id="ARBA00011900"/>
    </source>
</evidence>
<dbReference type="SUPFAM" id="SSF53335">
    <property type="entry name" value="S-adenosyl-L-methionine-dependent methyltransferases"/>
    <property type="match status" value="1"/>
</dbReference>
<dbReference type="RefSeq" id="WP_091969912.1">
    <property type="nucleotide sequence ID" value="NZ_FOGZ01000015.1"/>
</dbReference>
<proteinExistence type="predicted"/>
<accession>A0A1H9SRD1</accession>
<keyword evidence="5" id="KW-0680">Restriction system</keyword>
<dbReference type="PROSITE" id="PS00092">
    <property type="entry name" value="N6_MTASE"/>
    <property type="match status" value="1"/>
</dbReference>
<gene>
    <name evidence="9" type="ORF">SAMN05443377_11531</name>
</gene>
<dbReference type="GO" id="GO:0009007">
    <property type="term" value="F:site-specific DNA-methyltransferase (adenine-specific) activity"/>
    <property type="evidence" value="ECO:0007669"/>
    <property type="project" value="UniProtKB-EC"/>
</dbReference>
<comment type="catalytic activity">
    <reaction evidence="7">
        <text>a 2'-deoxyadenosine in DNA + S-adenosyl-L-methionine = an N(6)-methyl-2'-deoxyadenosine in DNA + S-adenosyl-L-homocysteine + H(+)</text>
        <dbReference type="Rhea" id="RHEA:15197"/>
        <dbReference type="Rhea" id="RHEA-COMP:12418"/>
        <dbReference type="Rhea" id="RHEA-COMP:12419"/>
        <dbReference type="ChEBI" id="CHEBI:15378"/>
        <dbReference type="ChEBI" id="CHEBI:57856"/>
        <dbReference type="ChEBI" id="CHEBI:59789"/>
        <dbReference type="ChEBI" id="CHEBI:90615"/>
        <dbReference type="ChEBI" id="CHEBI:90616"/>
        <dbReference type="EC" id="2.1.1.72"/>
    </reaction>
</comment>
<evidence type="ECO:0000313" key="9">
    <source>
        <dbReference type="EMBL" id="SER87516.1"/>
    </source>
</evidence>
<dbReference type="EC" id="2.1.1.72" evidence="1"/>
<evidence type="ECO:0000256" key="3">
    <source>
        <dbReference type="ARBA" id="ARBA00022679"/>
    </source>
</evidence>
<dbReference type="Proteomes" id="UP000198815">
    <property type="component" value="Unassembled WGS sequence"/>
</dbReference>
<dbReference type="Pfam" id="PF07669">
    <property type="entry name" value="Eco57I"/>
    <property type="match status" value="1"/>
</dbReference>
<keyword evidence="6" id="KW-0238">DNA-binding</keyword>
<dbReference type="OrthoDB" id="9782445at2"/>
<dbReference type="Gene3D" id="3.40.50.150">
    <property type="entry name" value="Vaccinia Virus protein VP39"/>
    <property type="match status" value="1"/>
</dbReference>
<reference evidence="9 10" key="1">
    <citation type="submission" date="2016-10" db="EMBL/GenBank/DDBJ databases">
        <authorList>
            <person name="de Groot N.N."/>
        </authorList>
    </citation>
    <scope>NUCLEOTIDE SEQUENCE [LARGE SCALE GENOMIC DNA]</scope>
    <source>
        <strain evidence="9 10">DSM 16859</strain>
    </source>
</reference>
<dbReference type="EMBL" id="FOGZ01000015">
    <property type="protein sequence ID" value="SER87516.1"/>
    <property type="molecule type" value="Genomic_DNA"/>
</dbReference>
<dbReference type="PANTHER" id="PTHR33841">
    <property type="entry name" value="DNA METHYLTRANSFERASE YEEA-RELATED"/>
    <property type="match status" value="1"/>
</dbReference>
<dbReference type="AlphaFoldDB" id="A0A1H9SRD1"/>
<name>A0A1H9SRD1_9ACTN</name>
<keyword evidence="3 9" id="KW-0808">Transferase</keyword>
<evidence type="ECO:0000256" key="5">
    <source>
        <dbReference type="ARBA" id="ARBA00022747"/>
    </source>
</evidence>